<reference evidence="3" key="1">
    <citation type="submission" date="2020-03" db="EMBL/GenBank/DDBJ databases">
        <authorList>
            <person name="Weist P."/>
        </authorList>
    </citation>
    <scope>NUCLEOTIDE SEQUENCE</scope>
</reference>
<feature type="region of interest" description="Disordered" evidence="1">
    <location>
        <begin position="159"/>
        <end position="178"/>
    </location>
</feature>
<accession>A0A9N7VIB6</accession>
<comment type="caution">
    <text evidence="3">The sequence shown here is derived from an EMBL/GenBank/DDBJ whole genome shotgun (WGS) entry which is preliminary data.</text>
</comment>
<organism evidence="3 4">
    <name type="scientific">Pleuronectes platessa</name>
    <name type="common">European plaice</name>
    <dbReference type="NCBI Taxonomy" id="8262"/>
    <lineage>
        <taxon>Eukaryota</taxon>
        <taxon>Metazoa</taxon>
        <taxon>Chordata</taxon>
        <taxon>Craniata</taxon>
        <taxon>Vertebrata</taxon>
        <taxon>Euteleostomi</taxon>
        <taxon>Actinopterygii</taxon>
        <taxon>Neopterygii</taxon>
        <taxon>Teleostei</taxon>
        <taxon>Neoteleostei</taxon>
        <taxon>Acanthomorphata</taxon>
        <taxon>Carangaria</taxon>
        <taxon>Pleuronectiformes</taxon>
        <taxon>Pleuronectoidei</taxon>
        <taxon>Pleuronectidae</taxon>
        <taxon>Pleuronectes</taxon>
    </lineage>
</organism>
<protein>
    <submittedName>
        <fullName evidence="3">Uncharacterized protein</fullName>
    </submittedName>
</protein>
<evidence type="ECO:0000256" key="1">
    <source>
        <dbReference type="SAM" id="MobiDB-lite"/>
    </source>
</evidence>
<feature type="transmembrane region" description="Helical" evidence="2">
    <location>
        <begin position="52"/>
        <end position="75"/>
    </location>
</feature>
<keyword evidence="4" id="KW-1185">Reference proteome</keyword>
<evidence type="ECO:0000256" key="2">
    <source>
        <dbReference type="SAM" id="Phobius"/>
    </source>
</evidence>
<feature type="compositionally biased region" description="Polar residues" evidence="1">
    <location>
        <begin position="29"/>
        <end position="40"/>
    </location>
</feature>
<gene>
    <name evidence="3" type="ORF">PLEPLA_LOCUS36473</name>
</gene>
<sequence length="217" mass="23743">MSKPAEGTPPHTHTHTHTHRHTQTHTQTLSSQLSQGSWRQSEPGVSGVIGSWSLSSGVVGSFILLLLLSIFLSALCSECSRRSFELQDSESDANPSTLISVVKLEETLTSRDNPVISEIQNDEKDFRPSEGNLVSFPPWKSHLGASQNGQDVLTNGSAAAMETSPAAESRAVEENSDQFTTWRSHLRAPEQQDSNHIYHSIGGGRTRQQHSDTEDQS</sequence>
<feature type="region of interest" description="Disordered" evidence="1">
    <location>
        <begin position="185"/>
        <end position="217"/>
    </location>
</feature>
<keyword evidence="2" id="KW-0812">Transmembrane</keyword>
<feature type="compositionally biased region" description="Basic residues" evidence="1">
    <location>
        <begin position="12"/>
        <end position="23"/>
    </location>
</feature>
<name>A0A9N7VIB6_PLEPL</name>
<proteinExistence type="predicted"/>
<keyword evidence="2" id="KW-1133">Transmembrane helix</keyword>
<feature type="region of interest" description="Disordered" evidence="1">
    <location>
        <begin position="1"/>
        <end position="40"/>
    </location>
</feature>
<keyword evidence="2" id="KW-0472">Membrane</keyword>
<dbReference type="Proteomes" id="UP001153269">
    <property type="component" value="Unassembled WGS sequence"/>
</dbReference>
<dbReference type="EMBL" id="CADEAL010003991">
    <property type="protein sequence ID" value="CAB1448825.1"/>
    <property type="molecule type" value="Genomic_DNA"/>
</dbReference>
<evidence type="ECO:0000313" key="4">
    <source>
        <dbReference type="Proteomes" id="UP001153269"/>
    </source>
</evidence>
<dbReference type="AlphaFoldDB" id="A0A9N7VIB6"/>
<evidence type="ECO:0000313" key="3">
    <source>
        <dbReference type="EMBL" id="CAB1448825.1"/>
    </source>
</evidence>